<gene>
    <name evidence="3" type="ORF">RirG_067580</name>
</gene>
<dbReference type="SMART" id="SM00225">
    <property type="entry name" value="BTB"/>
    <property type="match status" value="1"/>
</dbReference>
<dbReference type="PROSITE" id="PS50097">
    <property type="entry name" value="BTB"/>
    <property type="match status" value="1"/>
</dbReference>
<protein>
    <recommendedName>
        <fullName evidence="5">Btb/poz domain-containing protein 19-like</fullName>
    </recommendedName>
</protein>
<dbReference type="InterPro" id="IPR051481">
    <property type="entry name" value="BTB-POZ/Galectin-3-binding"/>
</dbReference>
<dbReference type="InterPro" id="IPR006571">
    <property type="entry name" value="TLDc_dom"/>
</dbReference>
<dbReference type="PROSITE" id="PS51886">
    <property type="entry name" value="TLDC"/>
    <property type="match status" value="1"/>
</dbReference>
<organism evidence="3 4">
    <name type="scientific">Rhizophagus irregularis (strain DAOM 197198w)</name>
    <name type="common">Glomus intraradices</name>
    <dbReference type="NCBI Taxonomy" id="1432141"/>
    <lineage>
        <taxon>Eukaryota</taxon>
        <taxon>Fungi</taxon>
        <taxon>Fungi incertae sedis</taxon>
        <taxon>Mucoromycota</taxon>
        <taxon>Glomeromycotina</taxon>
        <taxon>Glomeromycetes</taxon>
        <taxon>Glomerales</taxon>
        <taxon>Glomeraceae</taxon>
        <taxon>Rhizophagus</taxon>
    </lineage>
</organism>
<dbReference type="CDD" id="cd18186">
    <property type="entry name" value="BTB_POZ_ZBTB_KLHL-like"/>
    <property type="match status" value="1"/>
</dbReference>
<feature type="domain" description="TLDc" evidence="2">
    <location>
        <begin position="299"/>
        <end position="466"/>
    </location>
</feature>
<dbReference type="PANTHER" id="PTHR24410">
    <property type="entry name" value="HL07962P-RELATED"/>
    <property type="match status" value="1"/>
</dbReference>
<proteinExistence type="predicted"/>
<keyword evidence="4" id="KW-1185">Reference proteome</keyword>
<sequence length="469" mass="54655">MSTTFLKELSNDYEKLFETELGYDVVIYSGEEPNAKEFHVHSNILCIRSQYFRSAFSNEWTEKIDGKFIFKKPNISPQLFNIILRFIYCGNIELKNLQGPDVLKLLIAVDELNIGSLITHIQEYLIENRTEFLHQNPTGILETVYQHETFVDLWDFCLENICEKPTILFNSDKFINLKASLLELLLKRDDLNMNEIKIWEKLLIWCFSQQNVNVNNDPTKWSEENIIKIKEELHRFIPLIQFYNIEPADFFYKVYCYKDILPQDLIHGLLEFHIVPNMKQKTNLPFSRKQDLKYHLDSILIEPDSILLLTSWIDKKDSSHYDKKNVPYDFKLLYRSSRDGIDSNSFHTNCDNKGATIWVAKIKDSTQLVGGYNPLDWSGDSGYKATVNSFLFSTTDGKNISTAKLSYVNMTSCAIYCSRAHGPSMGNLNCINDNWLYNSYDNGDRYPKIGIPAHFIVENYEVFQVTKNN</sequence>
<dbReference type="EMBL" id="JEMT01015180">
    <property type="protein sequence ID" value="EXX72623.1"/>
    <property type="molecule type" value="Genomic_DNA"/>
</dbReference>
<dbReference type="Proteomes" id="UP000022910">
    <property type="component" value="Unassembled WGS sequence"/>
</dbReference>
<dbReference type="HOGENOM" id="CLU_021542_0_1_1"/>
<evidence type="ECO:0000259" key="2">
    <source>
        <dbReference type="PROSITE" id="PS51886"/>
    </source>
</evidence>
<evidence type="ECO:0000313" key="4">
    <source>
        <dbReference type="Proteomes" id="UP000022910"/>
    </source>
</evidence>
<dbReference type="SUPFAM" id="SSF54695">
    <property type="entry name" value="POZ domain"/>
    <property type="match status" value="1"/>
</dbReference>
<dbReference type="Pfam" id="PF07534">
    <property type="entry name" value="TLD"/>
    <property type="match status" value="1"/>
</dbReference>
<comment type="caution">
    <text evidence="3">The sequence shown here is derived from an EMBL/GenBank/DDBJ whole genome shotgun (WGS) entry which is preliminary data.</text>
</comment>
<dbReference type="AlphaFoldDB" id="A0A015N0P6"/>
<name>A0A015N0P6_RHIIW</name>
<reference evidence="3 4" key="1">
    <citation type="submission" date="2014-02" db="EMBL/GenBank/DDBJ databases">
        <title>Single nucleus genome sequencing reveals high similarity among nuclei of an endomycorrhizal fungus.</title>
        <authorList>
            <person name="Lin K."/>
            <person name="Geurts R."/>
            <person name="Zhang Z."/>
            <person name="Limpens E."/>
            <person name="Saunders D.G."/>
            <person name="Mu D."/>
            <person name="Pang E."/>
            <person name="Cao H."/>
            <person name="Cha H."/>
            <person name="Lin T."/>
            <person name="Zhou Q."/>
            <person name="Shang Y."/>
            <person name="Li Y."/>
            <person name="Ivanov S."/>
            <person name="Sharma T."/>
            <person name="Velzen R.V."/>
            <person name="Ruijter N.D."/>
            <person name="Aanen D.K."/>
            <person name="Win J."/>
            <person name="Kamoun S."/>
            <person name="Bisseling T."/>
            <person name="Huang S."/>
        </authorList>
    </citation>
    <scope>NUCLEOTIDE SEQUENCE [LARGE SCALE GENOMIC DNA]</scope>
    <source>
        <strain evidence="4">DAOM197198w</strain>
    </source>
</reference>
<dbReference type="InterPro" id="IPR011333">
    <property type="entry name" value="SKP1/BTB/POZ_sf"/>
</dbReference>
<evidence type="ECO:0008006" key="5">
    <source>
        <dbReference type="Google" id="ProtNLM"/>
    </source>
</evidence>
<feature type="domain" description="BTB" evidence="1">
    <location>
        <begin position="23"/>
        <end position="96"/>
    </location>
</feature>
<dbReference type="InterPro" id="IPR000210">
    <property type="entry name" value="BTB/POZ_dom"/>
</dbReference>
<dbReference type="PANTHER" id="PTHR24410:SF23">
    <property type="entry name" value="BTB DOMAIN-CONTAINING PROTEIN-RELATED"/>
    <property type="match status" value="1"/>
</dbReference>
<dbReference type="Pfam" id="PF00651">
    <property type="entry name" value="BTB"/>
    <property type="match status" value="1"/>
</dbReference>
<dbReference type="SMART" id="SM00584">
    <property type="entry name" value="TLDc"/>
    <property type="match status" value="1"/>
</dbReference>
<accession>A0A015N0P6</accession>
<evidence type="ECO:0000313" key="3">
    <source>
        <dbReference type="EMBL" id="EXX72623.1"/>
    </source>
</evidence>
<evidence type="ECO:0000259" key="1">
    <source>
        <dbReference type="PROSITE" id="PS50097"/>
    </source>
</evidence>
<dbReference type="Gene3D" id="3.30.710.10">
    <property type="entry name" value="Potassium Channel Kv1.1, Chain A"/>
    <property type="match status" value="1"/>
</dbReference>